<dbReference type="GO" id="GO:0005126">
    <property type="term" value="F:cytokine receptor binding"/>
    <property type="evidence" value="ECO:0007669"/>
    <property type="project" value="InterPro"/>
</dbReference>
<dbReference type="RefSeq" id="XP_025020375.1">
    <property type="nucleotide sequence ID" value="XM_025164607.1"/>
</dbReference>
<keyword evidence="7" id="KW-1015">Disulfide bond</keyword>
<dbReference type="SMART" id="SM00076">
    <property type="entry name" value="IFabd"/>
    <property type="match status" value="2"/>
</dbReference>
<keyword evidence="3 8" id="KW-0202">Cytokine</keyword>
<keyword evidence="6 8" id="KW-0051">Antiviral defense</keyword>
<evidence type="ECO:0000313" key="11">
    <source>
        <dbReference type="RefSeq" id="XP_025020375.1"/>
    </source>
</evidence>
<dbReference type="KEGG" id="pbi:112540279"/>
<keyword evidence="5 9" id="KW-0732">Signal</keyword>
<dbReference type="Proteomes" id="UP000695026">
    <property type="component" value="Unplaced"/>
</dbReference>
<evidence type="ECO:0000256" key="3">
    <source>
        <dbReference type="ARBA" id="ARBA00022514"/>
    </source>
</evidence>
<comment type="similarity">
    <text evidence="2 8">Belongs to the alpha/beta interferon family.</text>
</comment>
<feature type="chain" id="PRO_5039888435" evidence="9">
    <location>
        <begin position="22"/>
        <end position="368"/>
    </location>
</feature>
<reference evidence="11" key="1">
    <citation type="submission" date="2025-08" db="UniProtKB">
        <authorList>
            <consortium name="RefSeq"/>
        </authorList>
    </citation>
    <scope>IDENTIFICATION</scope>
    <source>
        <tissue evidence="11">Liver</tissue>
    </source>
</reference>
<dbReference type="GeneID" id="112540279"/>
<dbReference type="GO" id="GO:0051607">
    <property type="term" value="P:defense response to virus"/>
    <property type="evidence" value="ECO:0007669"/>
    <property type="project" value="UniProtKB-KW"/>
</dbReference>
<proteinExistence type="inferred from homology"/>
<gene>
    <name evidence="11" type="primary">LOC112540279</name>
</gene>
<evidence type="ECO:0000256" key="7">
    <source>
        <dbReference type="ARBA" id="ARBA00023157"/>
    </source>
</evidence>
<dbReference type="Pfam" id="PF00143">
    <property type="entry name" value="Interferon"/>
    <property type="match status" value="2"/>
</dbReference>
<dbReference type="AlphaFoldDB" id="A0A9F5MQZ5"/>
<evidence type="ECO:0000256" key="5">
    <source>
        <dbReference type="ARBA" id="ARBA00022729"/>
    </source>
</evidence>
<dbReference type="PANTHER" id="PTHR11691">
    <property type="entry name" value="TYPE I INTERFERON"/>
    <property type="match status" value="1"/>
</dbReference>
<sequence length="368" mass="43267">MNTKGWLLQICLAMFFTKISSQHCDQLHRRLHKASKGNLKLLGSNIRATIPLQCIGDIIDFSHVNEENLMSMDGASHEENAKITIQEMLQQIDLIFKQVHAELFWDENSLRQFHTGLYQQIKELEICQNAEIGDGTISARDQKLQLTRLRVKRYFQRLSDYLKDKKYSLCAWEIVQIQLRECFLLINELIQRIPTLLKDLKESLKKVQYLRSPYRSPNKHHHGLTLSPAHRPVAFVLIWNHFNFPMGKNIGSIKEDARATVGLMLEHIQRIFWHNFTKAEWNMTVTELFQIVLDQQVVQWETCSVTVTGEKATFKDIRTKLKLKKYFLRLDTFLKDEEYSPCAWDVVRQEVLGIHFVFLDQLLRTLQN</sequence>
<evidence type="ECO:0000256" key="9">
    <source>
        <dbReference type="SAM" id="SignalP"/>
    </source>
</evidence>
<dbReference type="Gene3D" id="1.20.1250.10">
    <property type="match status" value="2"/>
</dbReference>
<evidence type="ECO:0000256" key="2">
    <source>
        <dbReference type="ARBA" id="ARBA00011033"/>
    </source>
</evidence>
<name>A0A9F5MQZ5_PYTBI</name>
<dbReference type="GO" id="GO:0005615">
    <property type="term" value="C:extracellular space"/>
    <property type="evidence" value="ECO:0007669"/>
    <property type="project" value="UniProtKB-KW"/>
</dbReference>
<evidence type="ECO:0000256" key="1">
    <source>
        <dbReference type="ARBA" id="ARBA00004613"/>
    </source>
</evidence>
<accession>A0A9F5MQZ5</accession>
<dbReference type="PANTHER" id="PTHR11691:SF73">
    <property type="entry name" value="INTERFERON BETA"/>
    <property type="match status" value="1"/>
</dbReference>
<dbReference type="OrthoDB" id="8922121at2759"/>
<dbReference type="OMA" id="TSIPRIC"/>
<dbReference type="PROSITE" id="PS00252">
    <property type="entry name" value="INTERFERON_A_B_D"/>
    <property type="match status" value="2"/>
</dbReference>
<keyword evidence="4" id="KW-0964">Secreted</keyword>
<feature type="signal peptide" evidence="9">
    <location>
        <begin position="1"/>
        <end position="21"/>
    </location>
</feature>
<dbReference type="SUPFAM" id="SSF47266">
    <property type="entry name" value="4-helical cytokines"/>
    <property type="match status" value="2"/>
</dbReference>
<keyword evidence="10" id="KW-1185">Reference proteome</keyword>
<evidence type="ECO:0000256" key="8">
    <source>
        <dbReference type="RuleBase" id="RU000436"/>
    </source>
</evidence>
<evidence type="ECO:0000313" key="10">
    <source>
        <dbReference type="Proteomes" id="UP000695026"/>
    </source>
</evidence>
<comment type="subcellular location">
    <subcellularLocation>
        <location evidence="1">Secreted</location>
    </subcellularLocation>
</comment>
<evidence type="ECO:0000256" key="4">
    <source>
        <dbReference type="ARBA" id="ARBA00022525"/>
    </source>
</evidence>
<dbReference type="InterPro" id="IPR009079">
    <property type="entry name" value="4_helix_cytokine-like_core"/>
</dbReference>
<dbReference type="GO" id="GO:0006955">
    <property type="term" value="P:immune response"/>
    <property type="evidence" value="ECO:0007669"/>
    <property type="project" value="UniProtKB-ARBA"/>
</dbReference>
<protein>
    <submittedName>
        <fullName evidence="11">Interferon omega-1-like</fullName>
    </submittedName>
</protein>
<dbReference type="InterPro" id="IPR000471">
    <property type="entry name" value="Interferon_alpha/beta/delta"/>
</dbReference>
<dbReference type="GO" id="GO:0005125">
    <property type="term" value="F:cytokine activity"/>
    <property type="evidence" value="ECO:0007669"/>
    <property type="project" value="UniProtKB-KW"/>
</dbReference>
<organism evidence="10 11">
    <name type="scientific">Python bivittatus</name>
    <name type="common">Burmese python</name>
    <name type="synonym">Python molurus bivittatus</name>
    <dbReference type="NCBI Taxonomy" id="176946"/>
    <lineage>
        <taxon>Eukaryota</taxon>
        <taxon>Metazoa</taxon>
        <taxon>Chordata</taxon>
        <taxon>Craniata</taxon>
        <taxon>Vertebrata</taxon>
        <taxon>Euteleostomi</taxon>
        <taxon>Lepidosauria</taxon>
        <taxon>Squamata</taxon>
        <taxon>Bifurcata</taxon>
        <taxon>Unidentata</taxon>
        <taxon>Episquamata</taxon>
        <taxon>Toxicofera</taxon>
        <taxon>Serpentes</taxon>
        <taxon>Henophidia</taxon>
        <taxon>Pythonidae</taxon>
        <taxon>Python</taxon>
    </lineage>
</organism>
<evidence type="ECO:0000256" key="6">
    <source>
        <dbReference type="ARBA" id="ARBA00023118"/>
    </source>
</evidence>